<dbReference type="InterPro" id="IPR018076">
    <property type="entry name" value="T2SS_GspF_dom"/>
</dbReference>
<dbReference type="OrthoDB" id="9803381at2"/>
<proteinExistence type="predicted"/>
<dbReference type="Proteomes" id="UP000249254">
    <property type="component" value="Unassembled WGS sequence"/>
</dbReference>
<organism evidence="8 9">
    <name type="scientific">Phenylobacterium soli</name>
    <dbReference type="NCBI Taxonomy" id="2170551"/>
    <lineage>
        <taxon>Bacteria</taxon>
        <taxon>Pseudomonadati</taxon>
        <taxon>Pseudomonadota</taxon>
        <taxon>Alphaproteobacteria</taxon>
        <taxon>Caulobacterales</taxon>
        <taxon>Caulobacteraceae</taxon>
        <taxon>Phenylobacterium</taxon>
    </lineage>
</organism>
<dbReference type="PANTHER" id="PTHR35007:SF1">
    <property type="entry name" value="PILUS ASSEMBLY PROTEIN"/>
    <property type="match status" value="1"/>
</dbReference>
<gene>
    <name evidence="8" type="ORF">DJ017_05270</name>
</gene>
<evidence type="ECO:0000259" key="7">
    <source>
        <dbReference type="Pfam" id="PF00482"/>
    </source>
</evidence>
<name>A0A328AHE2_9CAUL</name>
<feature type="transmembrane region" description="Helical" evidence="6">
    <location>
        <begin position="92"/>
        <end position="109"/>
    </location>
</feature>
<accession>A0A328AHE2</accession>
<keyword evidence="2" id="KW-1003">Cell membrane</keyword>
<dbReference type="RefSeq" id="WP_111527722.1">
    <property type="nucleotide sequence ID" value="NZ_JBHRSG010000002.1"/>
</dbReference>
<keyword evidence="3 6" id="KW-0812">Transmembrane</keyword>
<evidence type="ECO:0000256" key="1">
    <source>
        <dbReference type="ARBA" id="ARBA00004651"/>
    </source>
</evidence>
<evidence type="ECO:0000256" key="3">
    <source>
        <dbReference type="ARBA" id="ARBA00022692"/>
    </source>
</evidence>
<reference evidence="9" key="1">
    <citation type="submission" date="2018-05" db="EMBL/GenBank/DDBJ databases">
        <authorList>
            <person name="Li X."/>
        </authorList>
    </citation>
    <scope>NUCLEOTIDE SEQUENCE [LARGE SCALE GENOMIC DNA]</scope>
    <source>
        <strain evidence="9">LX32</strain>
    </source>
</reference>
<dbReference type="Pfam" id="PF00482">
    <property type="entry name" value="T2SSF"/>
    <property type="match status" value="1"/>
</dbReference>
<dbReference type="GO" id="GO:0005886">
    <property type="term" value="C:plasma membrane"/>
    <property type="evidence" value="ECO:0007669"/>
    <property type="project" value="UniProtKB-SubCell"/>
</dbReference>
<evidence type="ECO:0000313" key="9">
    <source>
        <dbReference type="Proteomes" id="UP000249254"/>
    </source>
</evidence>
<evidence type="ECO:0000256" key="6">
    <source>
        <dbReference type="SAM" id="Phobius"/>
    </source>
</evidence>
<keyword evidence="5 6" id="KW-0472">Membrane</keyword>
<dbReference type="Gene3D" id="1.20.81.30">
    <property type="entry name" value="Type II secretion system (T2SS), domain F"/>
    <property type="match status" value="1"/>
</dbReference>
<comment type="caution">
    <text evidence="8">The sequence shown here is derived from an EMBL/GenBank/DDBJ whole genome shotgun (WGS) entry which is preliminary data.</text>
</comment>
<feature type="transmembrane region" description="Helical" evidence="6">
    <location>
        <begin position="260"/>
        <end position="280"/>
    </location>
</feature>
<sequence>MEADWKTLFMVLVGAAVFTGAQAAIGLLTTATERRKLTQRLKVAEKVDGLSAVILELRKQRGLNASGERAGRLQWLSDLIVASGLPYDQKKWLTYAIAAAGIAGAGGFVLTHNPLAIPVGAVLGGVAIPIFYLKFMAGRRAKALGFQLPQALEIIVRSLEAGHPVPTAIALVGREMSDPVGSEFGMAADEIAYGATLEQAIARMSERCQHPDVDLFAATVRLQERAGGNLTGLLKLNAATVRDRHKMRLKIKAASAEGRASAMILTSAPFVAFGLINLTNPHFYGDVSHEPLVRYGLMGLLVWLGVGNLVMRKMIDMRL</sequence>
<protein>
    <submittedName>
        <fullName evidence="8">Pilus assembly protein TadB</fullName>
    </submittedName>
</protein>
<dbReference type="PANTHER" id="PTHR35007">
    <property type="entry name" value="INTEGRAL MEMBRANE PROTEIN-RELATED"/>
    <property type="match status" value="1"/>
</dbReference>
<feature type="domain" description="Type II secretion system protein GspF" evidence="7">
    <location>
        <begin position="152"/>
        <end position="275"/>
    </location>
</feature>
<dbReference type="EMBL" id="QFYQ01000001">
    <property type="protein sequence ID" value="RAK53971.1"/>
    <property type="molecule type" value="Genomic_DNA"/>
</dbReference>
<comment type="subcellular location">
    <subcellularLocation>
        <location evidence="1">Cell membrane</location>
        <topology evidence="1">Multi-pass membrane protein</topology>
    </subcellularLocation>
</comment>
<keyword evidence="9" id="KW-1185">Reference proteome</keyword>
<feature type="transmembrane region" description="Helical" evidence="6">
    <location>
        <begin position="115"/>
        <end position="133"/>
    </location>
</feature>
<evidence type="ECO:0000256" key="4">
    <source>
        <dbReference type="ARBA" id="ARBA00022989"/>
    </source>
</evidence>
<feature type="transmembrane region" description="Helical" evidence="6">
    <location>
        <begin position="292"/>
        <end position="311"/>
    </location>
</feature>
<feature type="transmembrane region" description="Helical" evidence="6">
    <location>
        <begin position="6"/>
        <end position="31"/>
    </location>
</feature>
<evidence type="ECO:0000256" key="2">
    <source>
        <dbReference type="ARBA" id="ARBA00022475"/>
    </source>
</evidence>
<evidence type="ECO:0000313" key="8">
    <source>
        <dbReference type="EMBL" id="RAK53971.1"/>
    </source>
</evidence>
<dbReference type="InterPro" id="IPR042094">
    <property type="entry name" value="T2SS_GspF_sf"/>
</dbReference>
<evidence type="ECO:0000256" key="5">
    <source>
        <dbReference type="ARBA" id="ARBA00023136"/>
    </source>
</evidence>
<keyword evidence="4 6" id="KW-1133">Transmembrane helix</keyword>
<dbReference type="AlphaFoldDB" id="A0A328AHE2"/>